<dbReference type="EMBL" id="LWCI01000114">
    <property type="protein sequence ID" value="KZS61569.1"/>
    <property type="molecule type" value="Genomic_DNA"/>
</dbReference>
<reference evidence="2" key="1">
    <citation type="submission" date="2016-04" db="EMBL/GenBank/DDBJ databases">
        <authorList>
            <person name="Strapagiel D."/>
            <person name="Borowka P."/>
            <person name="Marciniak B."/>
            <person name="Bakula Z."/>
            <person name="Van Ingen J."/>
            <person name="Safianowska A."/>
            <person name="Dziadek J."/>
            <person name="Jagielski T."/>
        </authorList>
    </citation>
    <scope>NUCLEOTIDE SEQUENCE [LARGE SCALE GENOMIC DNA]</scope>
    <source>
        <strain evidence="2">1010001458</strain>
    </source>
</reference>
<keyword evidence="2" id="KW-1185">Reference proteome</keyword>
<dbReference type="Proteomes" id="UP000077342">
    <property type="component" value="Unassembled WGS sequence"/>
</dbReference>
<gene>
    <name evidence="1" type="ORF">A4G28_23535</name>
</gene>
<name>A0A163ZIH7_9MYCO</name>
<evidence type="ECO:0000313" key="1">
    <source>
        <dbReference type="EMBL" id="KZS61569.1"/>
    </source>
</evidence>
<comment type="caution">
    <text evidence="1">The sequence shown here is derived from an EMBL/GenBank/DDBJ whole genome shotgun (WGS) entry which is preliminary data.</text>
</comment>
<sequence length="231" mass="25406">MIDVSNSIEFIEFTEDLEDGTPVKGLLVREAATATARDLAAAIKQIRPEREEVVVIAADHAVATQVKQITRMLAQNRLLAERLVEAMFVPGTTVSPAGARQAQRNAEARQELIDEFGFRDSDQIADLAGSAASNRSATASRWLAAGKIFAVIHRGARLFPNFQFGTDGHPRPVIAKVLEVFEPYGLDGWETALWFTTRSGWLDDERPVDLLTREPEQVIGAARHAFDEVPA</sequence>
<dbReference type="AlphaFoldDB" id="A0A163ZIH7"/>
<organism evidence="1 2">
    <name type="scientific">Mycobacterium ostraviense</name>
    <dbReference type="NCBI Taxonomy" id="2738409"/>
    <lineage>
        <taxon>Bacteria</taxon>
        <taxon>Bacillati</taxon>
        <taxon>Actinomycetota</taxon>
        <taxon>Actinomycetes</taxon>
        <taxon>Mycobacteriales</taxon>
        <taxon>Mycobacteriaceae</taxon>
        <taxon>Mycobacterium</taxon>
    </lineage>
</organism>
<protein>
    <submittedName>
        <fullName evidence="1">Uncharacterized protein</fullName>
    </submittedName>
</protein>
<accession>A0A163ZIH7</accession>
<proteinExistence type="predicted"/>
<evidence type="ECO:0000313" key="2">
    <source>
        <dbReference type="Proteomes" id="UP000077342"/>
    </source>
</evidence>